<dbReference type="InterPro" id="IPR011659">
    <property type="entry name" value="WD40"/>
</dbReference>
<dbReference type="AlphaFoldDB" id="A0A0F9YBZ4"/>
<comment type="caution">
    <text evidence="6">The sequence shown here is derived from an EMBL/GenBank/DDBJ whole genome shotgun (WGS) entry which is preliminary data.</text>
</comment>
<dbReference type="HAMAP" id="MF_00671">
    <property type="entry name" value="TolB"/>
    <property type="match status" value="1"/>
</dbReference>
<dbReference type="PANTHER" id="PTHR36842">
    <property type="entry name" value="PROTEIN TOLB HOMOLOG"/>
    <property type="match status" value="1"/>
</dbReference>
<dbReference type="InterPro" id="IPR007195">
    <property type="entry name" value="TolB_N"/>
</dbReference>
<feature type="domain" description="TolB N-terminal" evidence="5">
    <location>
        <begin position="29"/>
        <end position="130"/>
    </location>
</feature>
<name>A0A0F9YBZ4_9ZZZZ</name>
<comment type="subcellular location">
    <subcellularLocation>
        <location evidence="1">Periplasm</location>
    </subcellularLocation>
</comment>
<dbReference type="InterPro" id="IPR011042">
    <property type="entry name" value="6-blade_b-propeller_TolB-like"/>
</dbReference>
<dbReference type="Pfam" id="PF04052">
    <property type="entry name" value="TolB_N"/>
    <property type="match status" value="1"/>
</dbReference>
<sequence>MIKLSKVSRLWIAAVGLLFVSQAALAQDAIEITRGSDKATPIAVVPFGWQGTSPLPEDLSEITANDLRNSGMFSPFARENMLSYPTRASEIFPRDWRVLGVEYVVAGMITSPSADRFEIQYSLYNVAREEVLMSKTVSGTQSQLRDMAHHVSDEVFEEITGIKGAFNTKLLYVAAERFSVDNTRFTLQRSDYDGARGVTLLQSREPILTPSYAPDGQRIAYVSFESRRPEIFIHYVQTGRRERITSFEGLNGAPAWSPDGGRLAFVLSRDGNPEIYVMDLASKQMRRITNHFAIDTEPTWMDDNTLVFTSDRGGRPQIYKQDINGGSAERLTFVGNYNANPKLSADGQTMVMVHRQDGYRNFHIATQDLRRGNLRVLTETSLDESPTVAPNGTMLIYATRQQGRGVLMLVSTNGRARSVIPTQFTDLRVPSWSPYLP</sequence>
<dbReference type="Gene3D" id="3.40.50.10070">
    <property type="entry name" value="TolB, N-terminal domain"/>
    <property type="match status" value="1"/>
</dbReference>
<organism evidence="6">
    <name type="scientific">marine sediment metagenome</name>
    <dbReference type="NCBI Taxonomy" id="412755"/>
    <lineage>
        <taxon>unclassified sequences</taxon>
        <taxon>metagenomes</taxon>
        <taxon>ecological metagenomes</taxon>
    </lineage>
</organism>
<dbReference type="SUPFAM" id="SSF69304">
    <property type="entry name" value="Tricorn protease N-terminal domain"/>
    <property type="match status" value="1"/>
</dbReference>
<dbReference type="GO" id="GO:0017038">
    <property type="term" value="P:protein import"/>
    <property type="evidence" value="ECO:0007669"/>
    <property type="project" value="InterPro"/>
</dbReference>
<dbReference type="NCBIfam" id="TIGR02800">
    <property type="entry name" value="propeller_TolB"/>
    <property type="match status" value="1"/>
</dbReference>
<accession>A0A0F9YBZ4</accession>
<evidence type="ECO:0000259" key="5">
    <source>
        <dbReference type="Pfam" id="PF04052"/>
    </source>
</evidence>
<dbReference type="GO" id="GO:0042597">
    <property type="term" value="C:periplasmic space"/>
    <property type="evidence" value="ECO:0007669"/>
    <property type="project" value="UniProtKB-SubCell"/>
</dbReference>
<keyword evidence="4" id="KW-0574">Periplasm</keyword>
<keyword evidence="3" id="KW-0732">Signal</keyword>
<reference evidence="6" key="1">
    <citation type="journal article" date="2015" name="Nature">
        <title>Complex archaea that bridge the gap between prokaryotes and eukaryotes.</title>
        <authorList>
            <person name="Spang A."/>
            <person name="Saw J.H."/>
            <person name="Jorgensen S.L."/>
            <person name="Zaremba-Niedzwiedzka K."/>
            <person name="Martijn J."/>
            <person name="Lind A.E."/>
            <person name="van Eijk R."/>
            <person name="Schleper C."/>
            <person name="Guy L."/>
            <person name="Ettema T.J."/>
        </authorList>
    </citation>
    <scope>NUCLEOTIDE SEQUENCE</scope>
</reference>
<dbReference type="Gene3D" id="2.120.10.30">
    <property type="entry name" value="TolB, C-terminal domain"/>
    <property type="match status" value="1"/>
</dbReference>
<evidence type="ECO:0000256" key="2">
    <source>
        <dbReference type="ARBA" id="ARBA00009820"/>
    </source>
</evidence>
<dbReference type="InterPro" id="IPR014167">
    <property type="entry name" value="Tol-Pal_TolB"/>
</dbReference>
<dbReference type="SUPFAM" id="SSF52964">
    <property type="entry name" value="TolB, N-terminal domain"/>
    <property type="match status" value="1"/>
</dbReference>
<evidence type="ECO:0000313" key="6">
    <source>
        <dbReference type="EMBL" id="KKO09752.1"/>
    </source>
</evidence>
<evidence type="ECO:0000256" key="3">
    <source>
        <dbReference type="ARBA" id="ARBA00022729"/>
    </source>
</evidence>
<protein>
    <recommendedName>
        <fullName evidence="5">TolB N-terminal domain-containing protein</fullName>
    </recommendedName>
</protein>
<gene>
    <name evidence="6" type="ORF">LCGC14_0032470</name>
</gene>
<proteinExistence type="inferred from homology"/>
<evidence type="ECO:0000256" key="4">
    <source>
        <dbReference type="ARBA" id="ARBA00022764"/>
    </source>
</evidence>
<evidence type="ECO:0000256" key="1">
    <source>
        <dbReference type="ARBA" id="ARBA00004418"/>
    </source>
</evidence>
<dbReference type="PANTHER" id="PTHR36842:SF1">
    <property type="entry name" value="PROTEIN TOLB"/>
    <property type="match status" value="1"/>
</dbReference>
<dbReference type="Pfam" id="PF07676">
    <property type="entry name" value="PD40"/>
    <property type="match status" value="4"/>
</dbReference>
<comment type="similarity">
    <text evidence="2">Belongs to the TolB family.</text>
</comment>
<dbReference type="EMBL" id="LAZR01000006">
    <property type="protein sequence ID" value="KKO09752.1"/>
    <property type="molecule type" value="Genomic_DNA"/>
</dbReference>